<protein>
    <submittedName>
        <fullName evidence="3">T9SS type A sorting domain-containing protein</fullName>
    </submittedName>
</protein>
<feature type="region of interest" description="Disordered" evidence="1">
    <location>
        <begin position="112"/>
        <end position="132"/>
    </location>
</feature>
<feature type="chain" id="PRO_5045213605" evidence="2">
    <location>
        <begin position="21"/>
        <end position="1142"/>
    </location>
</feature>
<comment type="caution">
    <text evidence="3">The sequence shown here is derived from an EMBL/GenBank/DDBJ whole genome shotgun (WGS) entry which is preliminary data.</text>
</comment>
<evidence type="ECO:0000313" key="4">
    <source>
        <dbReference type="Proteomes" id="UP001165367"/>
    </source>
</evidence>
<evidence type="ECO:0000256" key="1">
    <source>
        <dbReference type="SAM" id="MobiDB-lite"/>
    </source>
</evidence>
<dbReference type="Pfam" id="PF13573">
    <property type="entry name" value="SprB"/>
    <property type="match status" value="2"/>
</dbReference>
<dbReference type="NCBIfam" id="TIGR04183">
    <property type="entry name" value="Por_Secre_tail"/>
    <property type="match status" value="1"/>
</dbReference>
<gene>
    <name evidence="3" type="ORF">LZZ85_25825</name>
</gene>
<keyword evidence="2" id="KW-0732">Signal</keyword>
<accession>A0ABS9KZU1</accession>
<dbReference type="InterPro" id="IPR025667">
    <property type="entry name" value="SprB_repeat"/>
</dbReference>
<reference evidence="3" key="1">
    <citation type="submission" date="2022-01" db="EMBL/GenBank/DDBJ databases">
        <authorList>
            <person name="Jo J.-H."/>
            <person name="Im W.-T."/>
        </authorList>
    </citation>
    <scope>NUCLEOTIDE SEQUENCE</scope>
    <source>
        <strain evidence="3">NA20</strain>
    </source>
</reference>
<keyword evidence="4" id="KW-1185">Reference proteome</keyword>
<evidence type="ECO:0000313" key="3">
    <source>
        <dbReference type="EMBL" id="MCG2617747.1"/>
    </source>
</evidence>
<sequence>MKKIILLFCLLMCSAASLLAQIKPAQSIVVVERLTYTPNQQGISNIKLSLNYKKTDNSSVRSLNMFGTGRKVDSFFVVEDANKPMKIEIRNSHSYSYTWCPGDPPPGPIEVSRSGGSDTARGSAARETPVVNNIPPPGDDCEYYYNPEAFDMYTTIDLRYPFFDTTIERYGINPMSVRIRVLPWLDNTNNLPSHDFVMLTATGTIYNWEFSPYSSEGPWQPIPSNCYRGSNAVQISGQDLFGQYWQSYHNTAVYIRASGSGNPQVLKMTHRISAPKILSWSVVPNTCWGGYNGGIKVKFNRSLLSREQLNLFLDDTAKFRQFSSINIKPSELNGLNEFTWKNELPASTYLLSMIGRYFGNEVEVSVSSRTANGQPYLYRAVSSIEFLPGFESTNSDNFETELSNENSSVTYTGNPQHYAFIKVTQPPKIEFLIRDIRNVWCRDGNSGKFRLSARGGSGIHTYLLYKGDSLMTQKNFVQTVEDIVPVGPYADEWIDNLKAGTYYVSVRDNKGCMLYDSLGNELRVPVVITEPAKELMFDLLEVKPVTSNGATNGEILINLVGGTVNPAGFKYSFEWKDSTSNQTIHSWTLINRADGIFSVKLANLPGGVYLFNAYDNKYDSSANYIRNGCTVQVAVRMINPLPLTAAIVDSLPISCYGKEDGQLLAKPAGGHQIDSLRYLFKWFKVVGGNPVDLNVTDSVLSNIGAGVYQVQIRDKYDNTVTSQQYTLNPPAVLAVSTSVQSATCYSSANGSAWATASGGIAPYTYSWSNGDNAAMADSLVGNKYIVLVRDARGCEATQQAIVTSPVQVIANKTVSRITCAGKCDGSVSLSVSGGQAPYTYSWNTGATGTSISNLCPGRYWYTVTDANGCFTSDTVDFVNPAPITLNAGVDRKICVGQTVRLDATVAGRSDIQYSWQSSNGYTNNTALATITQAGSYIVTIQDSLNCIKKDTVVLTPVSSTIQTEFLVSTQTFVQENVVLLNISQPMPDSVHWLVPNVSGVSVSAQNRGSCELRFADSGRYNVTMRAFYSSGCIDEVTKPVIVSSKTGLAIPGTQAEAFLKFFRVYPNPNNGQFNAELQFNATTKARLRMVNVLSNAVVDDRVVEGASTYTIPYSLGSSIVPGTYVLVIETAKGNFVHKVVIL</sequence>
<dbReference type="RefSeq" id="WP_237876567.1">
    <property type="nucleotide sequence ID" value="NZ_JAKLTR010000025.1"/>
</dbReference>
<dbReference type="InterPro" id="IPR026444">
    <property type="entry name" value="Secre_tail"/>
</dbReference>
<name>A0ABS9KZU1_9BACT</name>
<evidence type="ECO:0000256" key="2">
    <source>
        <dbReference type="SAM" id="SignalP"/>
    </source>
</evidence>
<dbReference type="EMBL" id="JAKLTR010000025">
    <property type="protein sequence ID" value="MCG2617747.1"/>
    <property type="molecule type" value="Genomic_DNA"/>
</dbReference>
<dbReference type="Gene3D" id="2.40.10.10">
    <property type="entry name" value="Trypsin-like serine proteases"/>
    <property type="match status" value="1"/>
</dbReference>
<feature type="signal peptide" evidence="2">
    <location>
        <begin position="1"/>
        <end position="20"/>
    </location>
</feature>
<dbReference type="Proteomes" id="UP001165367">
    <property type="component" value="Unassembled WGS sequence"/>
</dbReference>
<proteinExistence type="predicted"/>
<dbReference type="Gene3D" id="2.60.40.740">
    <property type="match status" value="1"/>
</dbReference>
<organism evidence="3 4">
    <name type="scientific">Terrimonas ginsenosidimutans</name>
    <dbReference type="NCBI Taxonomy" id="2908004"/>
    <lineage>
        <taxon>Bacteria</taxon>
        <taxon>Pseudomonadati</taxon>
        <taxon>Bacteroidota</taxon>
        <taxon>Chitinophagia</taxon>
        <taxon>Chitinophagales</taxon>
        <taxon>Chitinophagaceae</taxon>
        <taxon>Terrimonas</taxon>
    </lineage>
</organism>
<dbReference type="InterPro" id="IPR043504">
    <property type="entry name" value="Peptidase_S1_PA_chymotrypsin"/>
</dbReference>